<accession>A0A6G9D2D2</accession>
<protein>
    <submittedName>
        <fullName evidence="1">Uncharacterized protein</fullName>
    </submittedName>
</protein>
<dbReference type="EMBL" id="CP050124">
    <property type="protein sequence ID" value="QIP43445.1"/>
    <property type="molecule type" value="Genomic_DNA"/>
</dbReference>
<sequence>MVRRTYRHFERCFFAGLADLFDRGELADLPDRADD</sequence>
<reference evidence="1 2" key="1">
    <citation type="submission" date="2020-03" db="EMBL/GenBank/DDBJ databases">
        <title>Screen low temperature-resistant strains for efficient degradation of petroleum hydrocarbons under the low temperature.</title>
        <authorList>
            <person name="Wang Y."/>
            <person name="Chen J."/>
        </authorList>
    </citation>
    <scope>NUCLEOTIDE SEQUENCE [LARGE SCALE GENOMIC DNA]</scope>
    <source>
        <strain evidence="1 2">KB1</strain>
    </source>
</reference>
<organism evidence="1 2">
    <name type="scientific">Rhodococcus erythropolis</name>
    <name type="common">Arthrobacter picolinophilus</name>
    <dbReference type="NCBI Taxonomy" id="1833"/>
    <lineage>
        <taxon>Bacteria</taxon>
        <taxon>Bacillati</taxon>
        <taxon>Actinomycetota</taxon>
        <taxon>Actinomycetes</taxon>
        <taxon>Mycobacteriales</taxon>
        <taxon>Nocardiaceae</taxon>
        <taxon>Rhodococcus</taxon>
        <taxon>Rhodococcus erythropolis group</taxon>
    </lineage>
</organism>
<gene>
    <name evidence="1" type="ORF">G9444_6202</name>
</gene>
<dbReference type="Proteomes" id="UP000502345">
    <property type="component" value="Chromosome"/>
</dbReference>
<dbReference type="AlphaFoldDB" id="A0A6G9D2D2"/>
<proteinExistence type="predicted"/>
<evidence type="ECO:0000313" key="2">
    <source>
        <dbReference type="Proteomes" id="UP000502345"/>
    </source>
</evidence>
<name>A0A6G9D2D2_RHOER</name>
<evidence type="ECO:0000313" key="1">
    <source>
        <dbReference type="EMBL" id="QIP43445.1"/>
    </source>
</evidence>